<dbReference type="PRINTS" id="PR00412">
    <property type="entry name" value="EPOXHYDRLASE"/>
</dbReference>
<dbReference type="SUPFAM" id="SSF53474">
    <property type="entry name" value="alpha/beta-Hydrolases"/>
    <property type="match status" value="1"/>
</dbReference>
<dbReference type="AlphaFoldDB" id="A0A6J4M2D9"/>
<dbReference type="EMBL" id="CADCTX010000765">
    <property type="protein sequence ID" value="CAA9347953.1"/>
    <property type="molecule type" value="Genomic_DNA"/>
</dbReference>
<evidence type="ECO:0000259" key="1">
    <source>
        <dbReference type="Pfam" id="PF00561"/>
    </source>
</evidence>
<dbReference type="PANTHER" id="PTHR43433:SF5">
    <property type="entry name" value="AB HYDROLASE-1 DOMAIN-CONTAINING PROTEIN"/>
    <property type="match status" value="1"/>
</dbReference>
<sequence length="231" mass="23921">WAPQLAALAGGARCLAVDLRGLGQSAAEGPYSMDRYADDLACVLDEAGVPRAVVVGLSMGGYVALARWRRHPARVQALALVAARAGADDEPTRERRRALIETARREGSAAVAAQQIAGALSRRTAELRPEIAREVLAMQARAPVAGVVGALEAMLARPDSSGDLAGISVPTLIVAGRDDALIRPATARALHAAIPGSQLELLEGAGHLCNVERAAAFNQLLAEFLSVAATA</sequence>
<dbReference type="GO" id="GO:0003824">
    <property type="term" value="F:catalytic activity"/>
    <property type="evidence" value="ECO:0007669"/>
    <property type="project" value="InterPro"/>
</dbReference>
<dbReference type="InterPro" id="IPR000073">
    <property type="entry name" value="AB_hydrolase_1"/>
</dbReference>
<gene>
    <name evidence="2" type="ORF">AVDCRST_MAG40-2737</name>
</gene>
<dbReference type="InterPro" id="IPR050471">
    <property type="entry name" value="AB_hydrolase"/>
</dbReference>
<dbReference type="PRINTS" id="PR00111">
    <property type="entry name" value="ABHYDROLASE"/>
</dbReference>
<name>A0A6J4M2D9_9BACT</name>
<protein>
    <recommendedName>
        <fullName evidence="1">AB hydrolase-1 domain-containing protein</fullName>
    </recommendedName>
</protein>
<dbReference type="InterPro" id="IPR029058">
    <property type="entry name" value="AB_hydrolase_fold"/>
</dbReference>
<proteinExistence type="predicted"/>
<organism evidence="2">
    <name type="scientific">uncultured Gemmatimonadaceae bacterium</name>
    <dbReference type="NCBI Taxonomy" id="246130"/>
    <lineage>
        <taxon>Bacteria</taxon>
        <taxon>Pseudomonadati</taxon>
        <taxon>Gemmatimonadota</taxon>
        <taxon>Gemmatimonadia</taxon>
        <taxon>Gemmatimonadales</taxon>
        <taxon>Gemmatimonadaceae</taxon>
        <taxon>environmental samples</taxon>
    </lineage>
</organism>
<accession>A0A6J4M2D9</accession>
<dbReference type="Pfam" id="PF00561">
    <property type="entry name" value="Abhydrolase_1"/>
    <property type="match status" value="1"/>
</dbReference>
<dbReference type="PANTHER" id="PTHR43433">
    <property type="entry name" value="HYDROLASE, ALPHA/BETA FOLD FAMILY PROTEIN"/>
    <property type="match status" value="1"/>
</dbReference>
<feature type="domain" description="AB hydrolase-1" evidence="1">
    <location>
        <begin position="1"/>
        <end position="212"/>
    </location>
</feature>
<reference evidence="2" key="1">
    <citation type="submission" date="2020-02" db="EMBL/GenBank/DDBJ databases">
        <authorList>
            <person name="Meier V. D."/>
        </authorList>
    </citation>
    <scope>NUCLEOTIDE SEQUENCE</scope>
    <source>
        <strain evidence="2">AVDCRST_MAG40</strain>
    </source>
</reference>
<feature type="non-terminal residue" evidence="2">
    <location>
        <position position="1"/>
    </location>
</feature>
<dbReference type="Gene3D" id="3.40.50.1820">
    <property type="entry name" value="alpha/beta hydrolase"/>
    <property type="match status" value="1"/>
</dbReference>
<evidence type="ECO:0000313" key="2">
    <source>
        <dbReference type="EMBL" id="CAA9347953.1"/>
    </source>
</evidence>
<dbReference type="InterPro" id="IPR000639">
    <property type="entry name" value="Epox_hydrolase-like"/>
</dbReference>